<sequence length="616" mass="69922">MQDPTTDENILLCDRCHAVIPKYTGPVCDDFLVKHRVSGDLTDSEILTISRTVEESDLEIQRYDTEIHRLRQTLSRLEQERRAAIRSRNARQALLSPIRKLPIELLDEIFSWCSHAPDEDVTETYGVDRRKADRTCFMSVGILNIASTCTLWRAVSMSRPSLWSDLTIRLDSLYDTVSGYTLVEVLESWLRYSEKSLLTLRLHIYGPLPGIDANLPLDSNFHSGTERVLHVLLLESCRWESAIISMDASSVLYMCENYQDTAPVFPKLQKLALSLDPNDSEMTSGWPQHWRGFFVPAPLHQLALPSGNFRPEDFFSPSAATSLGSLTSLTFDIFYRESIPLLGHFPVLEHLRILRYKGGFGNAVIARMERLSHLDICIGVPDHEPPLFKPNIFAFLDAPRLVSLDISKHSYEYIDALTTLQWSRTAFKKMLDQSAFSLQSLSINEIAISNNQILEVLYAMPKLSHITVTGQNRTYDPSALFRALTFNPASGLRLTHLEHILISTPELEIDNDILSLICDMLESRGRPLITESTAQFFSSTNQKLTESRNKDTFPCPLAYFKLVGSHKGRPETLTCMSRFQYLAGLPGRNYSFVEIFPFLRKTLDALAELEDTSDDE</sequence>
<dbReference type="InterPro" id="IPR032675">
    <property type="entry name" value="LRR_dom_sf"/>
</dbReference>
<evidence type="ECO:0000313" key="3">
    <source>
        <dbReference type="Proteomes" id="UP000297245"/>
    </source>
</evidence>
<evidence type="ECO:0000313" key="2">
    <source>
        <dbReference type="EMBL" id="THU94125.1"/>
    </source>
</evidence>
<organism evidence="2 3">
    <name type="scientific">Dendrothele bispora (strain CBS 962.96)</name>
    <dbReference type="NCBI Taxonomy" id="1314807"/>
    <lineage>
        <taxon>Eukaryota</taxon>
        <taxon>Fungi</taxon>
        <taxon>Dikarya</taxon>
        <taxon>Basidiomycota</taxon>
        <taxon>Agaricomycotina</taxon>
        <taxon>Agaricomycetes</taxon>
        <taxon>Agaricomycetidae</taxon>
        <taxon>Agaricales</taxon>
        <taxon>Agaricales incertae sedis</taxon>
        <taxon>Dendrothele</taxon>
    </lineage>
</organism>
<reference evidence="2 3" key="1">
    <citation type="journal article" date="2019" name="Nat. Ecol. Evol.">
        <title>Megaphylogeny resolves global patterns of mushroom evolution.</title>
        <authorList>
            <person name="Varga T."/>
            <person name="Krizsan K."/>
            <person name="Foldi C."/>
            <person name="Dima B."/>
            <person name="Sanchez-Garcia M."/>
            <person name="Sanchez-Ramirez S."/>
            <person name="Szollosi G.J."/>
            <person name="Szarkandi J.G."/>
            <person name="Papp V."/>
            <person name="Albert L."/>
            <person name="Andreopoulos W."/>
            <person name="Angelini C."/>
            <person name="Antonin V."/>
            <person name="Barry K.W."/>
            <person name="Bougher N.L."/>
            <person name="Buchanan P."/>
            <person name="Buyck B."/>
            <person name="Bense V."/>
            <person name="Catcheside P."/>
            <person name="Chovatia M."/>
            <person name="Cooper J."/>
            <person name="Damon W."/>
            <person name="Desjardin D."/>
            <person name="Finy P."/>
            <person name="Geml J."/>
            <person name="Haridas S."/>
            <person name="Hughes K."/>
            <person name="Justo A."/>
            <person name="Karasinski D."/>
            <person name="Kautmanova I."/>
            <person name="Kiss B."/>
            <person name="Kocsube S."/>
            <person name="Kotiranta H."/>
            <person name="LaButti K.M."/>
            <person name="Lechner B.E."/>
            <person name="Liimatainen K."/>
            <person name="Lipzen A."/>
            <person name="Lukacs Z."/>
            <person name="Mihaltcheva S."/>
            <person name="Morgado L.N."/>
            <person name="Niskanen T."/>
            <person name="Noordeloos M.E."/>
            <person name="Ohm R.A."/>
            <person name="Ortiz-Santana B."/>
            <person name="Ovrebo C."/>
            <person name="Racz N."/>
            <person name="Riley R."/>
            <person name="Savchenko A."/>
            <person name="Shiryaev A."/>
            <person name="Soop K."/>
            <person name="Spirin V."/>
            <person name="Szebenyi C."/>
            <person name="Tomsovsky M."/>
            <person name="Tulloss R.E."/>
            <person name="Uehling J."/>
            <person name="Grigoriev I.V."/>
            <person name="Vagvolgyi C."/>
            <person name="Papp T."/>
            <person name="Martin F.M."/>
            <person name="Miettinen O."/>
            <person name="Hibbett D.S."/>
            <person name="Nagy L.G."/>
        </authorList>
    </citation>
    <scope>NUCLEOTIDE SEQUENCE [LARGE SCALE GENOMIC DNA]</scope>
    <source>
        <strain evidence="2 3">CBS 962.96</strain>
    </source>
</reference>
<feature type="coiled-coil region" evidence="1">
    <location>
        <begin position="53"/>
        <end position="87"/>
    </location>
</feature>
<dbReference type="EMBL" id="ML179231">
    <property type="protein sequence ID" value="THU94125.1"/>
    <property type="molecule type" value="Genomic_DNA"/>
</dbReference>
<evidence type="ECO:0000256" key="1">
    <source>
        <dbReference type="SAM" id="Coils"/>
    </source>
</evidence>
<accession>A0A4V4HFA4</accession>
<keyword evidence="3" id="KW-1185">Reference proteome</keyword>
<dbReference type="SUPFAM" id="SSF52058">
    <property type="entry name" value="L domain-like"/>
    <property type="match status" value="1"/>
</dbReference>
<gene>
    <name evidence="2" type="ORF">K435DRAFT_967008</name>
</gene>
<dbReference type="OrthoDB" id="2910058at2759"/>
<dbReference type="Proteomes" id="UP000297245">
    <property type="component" value="Unassembled WGS sequence"/>
</dbReference>
<name>A0A4V4HFA4_DENBC</name>
<keyword evidence="1" id="KW-0175">Coiled coil</keyword>
<dbReference type="Gene3D" id="3.80.10.10">
    <property type="entry name" value="Ribonuclease Inhibitor"/>
    <property type="match status" value="1"/>
</dbReference>
<dbReference type="AlphaFoldDB" id="A0A4V4HFA4"/>
<proteinExistence type="predicted"/>
<protein>
    <submittedName>
        <fullName evidence="2">Uncharacterized protein</fullName>
    </submittedName>
</protein>